<evidence type="ECO:0000313" key="2">
    <source>
        <dbReference type="EMBL" id="OTP11566.1"/>
    </source>
</evidence>
<sequence length="241" mass="27156">MLSTIKIECLKLRRCSLVLVCLSGSFLFTLLAVMKDVLRSGPVQQVPQSVWITENMMINNFMVTFFLSTMLLGYLIHREYEERTIKNLLVTGVSREKILFSKLIVWLVLHFFMYLVASLVVYLGYRSIFETQEFAFLDILGKFMLSAGTAAVVMLPLAWVGIKQKQLFYPTILFGILIAVLAVTGITFPDRWPVIVPWSAAFALSSMELGATEQTIALVSVGGTGIIGLLLMFFSFKRQEI</sequence>
<dbReference type="AlphaFoldDB" id="A0A242K3F3"/>
<feature type="transmembrane region" description="Helical" evidence="1">
    <location>
        <begin position="12"/>
        <end position="34"/>
    </location>
</feature>
<proteinExistence type="predicted"/>
<reference evidence="3" key="2">
    <citation type="submission" date="2017-05" db="EMBL/GenBank/DDBJ databases">
        <authorList>
            <consortium name="The Broad Institute Genomics Platform"/>
            <consortium name="The Broad Institute Genomic Center for Infectious Diseases"/>
            <person name="Earl A."/>
            <person name="Manson A."/>
            <person name="Schwartman J."/>
            <person name="Gilmore M."/>
            <person name="Abouelleil A."/>
            <person name="Cao P."/>
            <person name="Chapman S."/>
            <person name="Cusick C."/>
            <person name="Shea T."/>
            <person name="Young S."/>
            <person name="Neafsey D."/>
            <person name="Nusbaum C."/>
            <person name="Birren B."/>
        </authorList>
    </citation>
    <scope>NUCLEOTIDE SEQUENCE</scope>
    <source>
        <strain evidence="3">9E7_DIV0242</strain>
    </source>
</reference>
<evidence type="ECO:0008006" key="5">
    <source>
        <dbReference type="Google" id="ProtNLM"/>
    </source>
</evidence>
<dbReference type="PANTHER" id="PTHR37305">
    <property type="entry name" value="INTEGRAL MEMBRANE PROTEIN-RELATED"/>
    <property type="match status" value="1"/>
</dbReference>
<keyword evidence="4" id="KW-1185">Reference proteome</keyword>
<evidence type="ECO:0000313" key="4">
    <source>
        <dbReference type="Proteomes" id="UP000195141"/>
    </source>
</evidence>
<gene>
    <name evidence="3" type="ORF">A5888_003366</name>
    <name evidence="2" type="ORF">A5888_003665</name>
</gene>
<feature type="transmembrane region" description="Helical" evidence="1">
    <location>
        <begin position="216"/>
        <end position="236"/>
    </location>
</feature>
<evidence type="ECO:0000313" key="3">
    <source>
        <dbReference type="EMBL" id="WYJ91598.1"/>
    </source>
</evidence>
<reference evidence="3" key="3">
    <citation type="submission" date="2024-03" db="EMBL/GenBank/DDBJ databases">
        <title>The Genome Sequence of Enterococcus sp. DIV0242b.</title>
        <authorList>
            <consortium name="The Broad Institute Genomics Platform"/>
            <consortium name="The Broad Institute Microbial Omics Core"/>
            <consortium name="The Broad Institute Genomic Center for Infectious Diseases"/>
            <person name="Earl A."/>
            <person name="Manson A."/>
            <person name="Gilmore M."/>
            <person name="Schwartman J."/>
            <person name="Shea T."/>
            <person name="Abouelleil A."/>
            <person name="Cao P."/>
            <person name="Chapman S."/>
            <person name="Cusick C."/>
            <person name="Young S."/>
            <person name="Neafsey D."/>
            <person name="Nusbaum C."/>
            <person name="Birren B."/>
        </authorList>
    </citation>
    <scope>NUCLEOTIDE SEQUENCE</scope>
    <source>
        <strain evidence="3">9E7_DIV0242</strain>
    </source>
</reference>
<evidence type="ECO:0000256" key="1">
    <source>
        <dbReference type="SAM" id="Phobius"/>
    </source>
</evidence>
<reference evidence="2" key="1">
    <citation type="submission" date="2017-05" db="EMBL/GenBank/DDBJ databases">
        <title>The Genome Sequence of Enterococcus sp. 9E7_DIV0242.</title>
        <authorList>
            <consortium name="The Broad Institute Genomics Platform"/>
            <consortium name="The Broad Institute Genomic Center for Infectious Diseases"/>
            <person name="Earl A."/>
            <person name="Manson A."/>
            <person name="Schwartman J."/>
            <person name="Gilmore M."/>
            <person name="Abouelleil A."/>
            <person name="Cao P."/>
            <person name="Chapman S."/>
            <person name="Cusick C."/>
            <person name="Shea T."/>
            <person name="Young S."/>
            <person name="Neafsey D."/>
            <person name="Nusbaum C."/>
            <person name="Birren B."/>
        </authorList>
    </citation>
    <scope>NUCLEOTIDE SEQUENCE [LARGE SCALE GENOMIC DNA]</scope>
    <source>
        <strain evidence="2">9E7_DIV0242</strain>
    </source>
</reference>
<feature type="transmembrane region" description="Helical" evidence="1">
    <location>
        <begin position="167"/>
        <end position="188"/>
    </location>
</feature>
<dbReference type="EMBL" id="CP147247">
    <property type="protein sequence ID" value="WYJ91598.1"/>
    <property type="molecule type" value="Genomic_DNA"/>
</dbReference>
<accession>A0A242K3F3</accession>
<feature type="transmembrane region" description="Helical" evidence="1">
    <location>
        <begin position="103"/>
        <end position="123"/>
    </location>
</feature>
<protein>
    <recommendedName>
        <fullName evidence="5">Bacitracin ABC transporter permease</fullName>
    </recommendedName>
</protein>
<feature type="transmembrane region" description="Helical" evidence="1">
    <location>
        <begin position="143"/>
        <end position="160"/>
    </location>
</feature>
<dbReference type="EMBL" id="NGMM01000007">
    <property type="protein sequence ID" value="OTP11566.1"/>
    <property type="molecule type" value="Genomic_DNA"/>
</dbReference>
<dbReference type="Proteomes" id="UP000195141">
    <property type="component" value="Chromosome"/>
</dbReference>
<dbReference type="RefSeq" id="WP_086350650.1">
    <property type="nucleotide sequence ID" value="NZ_CP147247.1"/>
</dbReference>
<organism evidence="2">
    <name type="scientific">Candidatus Enterococcus clewellii</name>
    <dbReference type="NCBI Taxonomy" id="1834193"/>
    <lineage>
        <taxon>Bacteria</taxon>
        <taxon>Bacillati</taxon>
        <taxon>Bacillota</taxon>
        <taxon>Bacilli</taxon>
        <taxon>Lactobacillales</taxon>
        <taxon>Enterococcaceae</taxon>
        <taxon>Enterococcus</taxon>
    </lineage>
</organism>
<name>A0A242K3F3_9ENTE</name>
<dbReference type="OrthoDB" id="4336274at2"/>
<keyword evidence="1" id="KW-1133">Transmembrane helix</keyword>
<dbReference type="Pfam" id="PF12730">
    <property type="entry name" value="ABC2_membrane_4"/>
    <property type="match status" value="1"/>
</dbReference>
<feature type="transmembrane region" description="Helical" evidence="1">
    <location>
        <begin position="57"/>
        <end position="76"/>
    </location>
</feature>
<keyword evidence="1" id="KW-0472">Membrane</keyword>
<dbReference type="PANTHER" id="PTHR37305:SF1">
    <property type="entry name" value="MEMBRANE PROTEIN"/>
    <property type="match status" value="1"/>
</dbReference>
<keyword evidence="1" id="KW-0812">Transmembrane</keyword>